<sequence>MASYCLDLGHASSSLHEGLEPDGEEEVVVVVLDGCRDDRAVLCSMVGADEEGSIPSQEEEEEEEEEEDGGDSEHETLAAMIRFVFRRVERGEWYILLYLTQFLLARLRRGEWHALVAFVWAAFGGGEGNDADADRNAEEEEEEEEELRGETVEHEIDQDNIGITPAAALVVERLPIVVLSDEDAAKRNTSCAVCKDGIATAEAAMRLPCSHIYHAGCILPWLGIRNTCPVCRHELPTEDDDLISR</sequence>
<feature type="compositionally biased region" description="Acidic residues" evidence="9">
    <location>
        <begin position="137"/>
        <end position="147"/>
    </location>
</feature>
<dbReference type="EMBL" id="JAQQAF010000001">
    <property type="protein sequence ID" value="KAJ8512752.1"/>
    <property type="molecule type" value="Genomic_DNA"/>
</dbReference>
<keyword evidence="5 8" id="KW-0863">Zinc-finger</keyword>
<evidence type="ECO:0000256" key="9">
    <source>
        <dbReference type="SAM" id="MobiDB-lite"/>
    </source>
</evidence>
<dbReference type="PANTHER" id="PTHR15710:SF242">
    <property type="entry name" value="OS06G0633500 PROTEIN"/>
    <property type="match status" value="1"/>
</dbReference>
<name>A0AAV8S057_ENSVE</name>
<keyword evidence="7" id="KW-0862">Zinc</keyword>
<evidence type="ECO:0000256" key="3">
    <source>
        <dbReference type="ARBA" id="ARBA00022679"/>
    </source>
</evidence>
<keyword evidence="6" id="KW-0833">Ubl conjugation pathway</keyword>
<evidence type="ECO:0000256" key="4">
    <source>
        <dbReference type="ARBA" id="ARBA00022723"/>
    </source>
</evidence>
<dbReference type="InterPro" id="IPR013083">
    <property type="entry name" value="Znf_RING/FYVE/PHD"/>
</dbReference>
<reference evidence="11 12" key="1">
    <citation type="submission" date="2022-12" db="EMBL/GenBank/DDBJ databases">
        <title>Chromosome-scale assembly of the Ensete ventricosum genome.</title>
        <authorList>
            <person name="Dussert Y."/>
            <person name="Stocks J."/>
            <person name="Wendawek A."/>
            <person name="Woldeyes F."/>
            <person name="Nichols R.A."/>
            <person name="Borrell J.S."/>
        </authorList>
    </citation>
    <scope>NUCLEOTIDE SEQUENCE [LARGE SCALE GENOMIC DNA]</scope>
    <source>
        <strain evidence="12">cv. Maze</strain>
        <tissue evidence="11">Seeds</tissue>
    </source>
</reference>
<dbReference type="Gene3D" id="3.30.40.10">
    <property type="entry name" value="Zinc/RING finger domain, C3HC4 (zinc finger)"/>
    <property type="match status" value="1"/>
</dbReference>
<dbReference type="Pfam" id="PF13639">
    <property type="entry name" value="zf-RING_2"/>
    <property type="match status" value="1"/>
</dbReference>
<evidence type="ECO:0000256" key="5">
    <source>
        <dbReference type="ARBA" id="ARBA00022771"/>
    </source>
</evidence>
<dbReference type="SMART" id="SM00184">
    <property type="entry name" value="RING"/>
    <property type="match status" value="1"/>
</dbReference>
<dbReference type="GO" id="GO:0016567">
    <property type="term" value="P:protein ubiquitination"/>
    <property type="evidence" value="ECO:0007669"/>
    <property type="project" value="TreeGrafter"/>
</dbReference>
<dbReference type="Proteomes" id="UP001222027">
    <property type="component" value="Unassembled WGS sequence"/>
</dbReference>
<dbReference type="FunFam" id="3.30.40.10:FF:000127">
    <property type="entry name" value="E3 ubiquitin-protein ligase RNF181"/>
    <property type="match status" value="1"/>
</dbReference>
<keyword evidence="4" id="KW-0479">Metal-binding</keyword>
<dbReference type="PANTHER" id="PTHR15710">
    <property type="entry name" value="E3 UBIQUITIN-PROTEIN LIGASE PRAJA"/>
    <property type="match status" value="1"/>
</dbReference>
<dbReference type="AlphaFoldDB" id="A0AAV8S057"/>
<evidence type="ECO:0000313" key="12">
    <source>
        <dbReference type="Proteomes" id="UP001222027"/>
    </source>
</evidence>
<feature type="domain" description="RING-type" evidence="10">
    <location>
        <begin position="191"/>
        <end position="232"/>
    </location>
</feature>
<feature type="compositionally biased region" description="Acidic residues" evidence="9">
    <location>
        <begin position="48"/>
        <end position="70"/>
    </location>
</feature>
<dbReference type="InterPro" id="IPR001841">
    <property type="entry name" value="Znf_RING"/>
</dbReference>
<feature type="region of interest" description="Disordered" evidence="9">
    <location>
        <begin position="129"/>
        <end position="152"/>
    </location>
</feature>
<evidence type="ECO:0000256" key="2">
    <source>
        <dbReference type="ARBA" id="ARBA00012483"/>
    </source>
</evidence>
<evidence type="ECO:0000259" key="10">
    <source>
        <dbReference type="PROSITE" id="PS50089"/>
    </source>
</evidence>
<keyword evidence="12" id="KW-1185">Reference proteome</keyword>
<dbReference type="GO" id="GO:0005737">
    <property type="term" value="C:cytoplasm"/>
    <property type="evidence" value="ECO:0007669"/>
    <property type="project" value="TreeGrafter"/>
</dbReference>
<feature type="region of interest" description="Disordered" evidence="9">
    <location>
        <begin position="47"/>
        <end position="73"/>
    </location>
</feature>
<evidence type="ECO:0000256" key="7">
    <source>
        <dbReference type="ARBA" id="ARBA00022833"/>
    </source>
</evidence>
<protein>
    <recommendedName>
        <fullName evidence="2">RING-type E3 ubiquitin transferase</fullName>
        <ecNumber evidence="2">2.3.2.27</ecNumber>
    </recommendedName>
</protein>
<gene>
    <name evidence="11" type="ORF">OPV22_003186</name>
</gene>
<dbReference type="SUPFAM" id="SSF57850">
    <property type="entry name" value="RING/U-box"/>
    <property type="match status" value="1"/>
</dbReference>
<comment type="caution">
    <text evidence="11">The sequence shown here is derived from an EMBL/GenBank/DDBJ whole genome shotgun (WGS) entry which is preliminary data.</text>
</comment>
<proteinExistence type="predicted"/>
<dbReference type="PROSITE" id="PS50089">
    <property type="entry name" value="ZF_RING_2"/>
    <property type="match status" value="1"/>
</dbReference>
<keyword evidence="3" id="KW-0808">Transferase</keyword>
<evidence type="ECO:0000256" key="8">
    <source>
        <dbReference type="PROSITE-ProRule" id="PRU00175"/>
    </source>
</evidence>
<comment type="catalytic activity">
    <reaction evidence="1">
        <text>S-ubiquitinyl-[E2 ubiquitin-conjugating enzyme]-L-cysteine + [acceptor protein]-L-lysine = [E2 ubiquitin-conjugating enzyme]-L-cysteine + N(6)-ubiquitinyl-[acceptor protein]-L-lysine.</text>
        <dbReference type="EC" id="2.3.2.27"/>
    </reaction>
</comment>
<accession>A0AAV8S057</accession>
<organism evidence="11 12">
    <name type="scientific">Ensete ventricosum</name>
    <name type="common">Abyssinian banana</name>
    <name type="synonym">Musa ensete</name>
    <dbReference type="NCBI Taxonomy" id="4639"/>
    <lineage>
        <taxon>Eukaryota</taxon>
        <taxon>Viridiplantae</taxon>
        <taxon>Streptophyta</taxon>
        <taxon>Embryophyta</taxon>
        <taxon>Tracheophyta</taxon>
        <taxon>Spermatophyta</taxon>
        <taxon>Magnoliopsida</taxon>
        <taxon>Liliopsida</taxon>
        <taxon>Zingiberales</taxon>
        <taxon>Musaceae</taxon>
        <taxon>Ensete</taxon>
    </lineage>
</organism>
<dbReference type="EC" id="2.3.2.27" evidence="2"/>
<dbReference type="GO" id="GO:0008270">
    <property type="term" value="F:zinc ion binding"/>
    <property type="evidence" value="ECO:0007669"/>
    <property type="project" value="UniProtKB-KW"/>
</dbReference>
<evidence type="ECO:0000313" key="11">
    <source>
        <dbReference type="EMBL" id="KAJ8512752.1"/>
    </source>
</evidence>
<evidence type="ECO:0000256" key="6">
    <source>
        <dbReference type="ARBA" id="ARBA00022786"/>
    </source>
</evidence>
<dbReference type="GO" id="GO:0061630">
    <property type="term" value="F:ubiquitin protein ligase activity"/>
    <property type="evidence" value="ECO:0007669"/>
    <property type="project" value="UniProtKB-EC"/>
</dbReference>
<evidence type="ECO:0000256" key="1">
    <source>
        <dbReference type="ARBA" id="ARBA00000900"/>
    </source>
</evidence>